<dbReference type="GeneID" id="20239028"/>
<dbReference type="HOGENOM" id="CLU_1637336_0_0_1"/>
<protein>
    <submittedName>
        <fullName evidence="1">Uncharacterized protein</fullName>
    </submittedName>
</protein>
<evidence type="ECO:0000313" key="2">
    <source>
        <dbReference type="Proteomes" id="UP000030746"/>
    </source>
</evidence>
<gene>
    <name evidence="1" type="ORF">LOTGIDRAFT_162477</name>
</gene>
<name>V4BU67_LOTGI</name>
<dbReference type="OrthoDB" id="9999810at2759"/>
<dbReference type="Proteomes" id="UP000030746">
    <property type="component" value="Unassembled WGS sequence"/>
</dbReference>
<evidence type="ECO:0000313" key="1">
    <source>
        <dbReference type="EMBL" id="ESO92569.1"/>
    </source>
</evidence>
<sequence length="162" mass="18715">MGSSASNVKEGAPVNPRLLYTENLSKNNNKPLVLDTPVLIDVDHGSIRYRYGPYKDEPVDKRKRVERPYGGSETVDKKHYFYHARVKKDGEEDFKRVYVAKGPTRSKDKFIYYVYGKGGFEGQDGDKVYPSQNKLEDKDYAWPANRNFNDLYYEVSFPLQGI</sequence>
<keyword evidence="2" id="KW-1185">Reference proteome</keyword>
<dbReference type="KEGG" id="lgi:LOTGIDRAFT_162477"/>
<organism evidence="1 2">
    <name type="scientific">Lottia gigantea</name>
    <name type="common">Giant owl limpet</name>
    <dbReference type="NCBI Taxonomy" id="225164"/>
    <lineage>
        <taxon>Eukaryota</taxon>
        <taxon>Metazoa</taxon>
        <taxon>Spiralia</taxon>
        <taxon>Lophotrochozoa</taxon>
        <taxon>Mollusca</taxon>
        <taxon>Gastropoda</taxon>
        <taxon>Patellogastropoda</taxon>
        <taxon>Lottioidea</taxon>
        <taxon>Lottiidae</taxon>
        <taxon>Lottia</taxon>
    </lineage>
</organism>
<dbReference type="RefSeq" id="XP_009056710.1">
    <property type="nucleotide sequence ID" value="XM_009058462.1"/>
</dbReference>
<reference evidence="1 2" key="1">
    <citation type="journal article" date="2013" name="Nature">
        <title>Insights into bilaterian evolution from three spiralian genomes.</title>
        <authorList>
            <person name="Simakov O."/>
            <person name="Marletaz F."/>
            <person name="Cho S.J."/>
            <person name="Edsinger-Gonzales E."/>
            <person name="Havlak P."/>
            <person name="Hellsten U."/>
            <person name="Kuo D.H."/>
            <person name="Larsson T."/>
            <person name="Lv J."/>
            <person name="Arendt D."/>
            <person name="Savage R."/>
            <person name="Osoegawa K."/>
            <person name="de Jong P."/>
            <person name="Grimwood J."/>
            <person name="Chapman J.A."/>
            <person name="Shapiro H."/>
            <person name="Aerts A."/>
            <person name="Otillar R.P."/>
            <person name="Terry A.Y."/>
            <person name="Boore J.L."/>
            <person name="Grigoriev I.V."/>
            <person name="Lindberg D.R."/>
            <person name="Seaver E.C."/>
            <person name="Weisblat D.A."/>
            <person name="Putnam N.H."/>
            <person name="Rokhsar D.S."/>
        </authorList>
    </citation>
    <scope>NUCLEOTIDE SEQUENCE [LARGE SCALE GENOMIC DNA]</scope>
</reference>
<proteinExistence type="predicted"/>
<dbReference type="EMBL" id="KB202050">
    <property type="protein sequence ID" value="ESO92569.1"/>
    <property type="molecule type" value="Genomic_DNA"/>
</dbReference>
<accession>V4BU67</accession>
<dbReference type="CTD" id="20239028"/>
<dbReference type="AlphaFoldDB" id="V4BU67"/>